<evidence type="ECO:0000313" key="3">
    <source>
        <dbReference type="Proteomes" id="UP000518091"/>
    </source>
</evidence>
<evidence type="ECO:0000313" key="1">
    <source>
        <dbReference type="EMBL" id="MBA2781012.1"/>
    </source>
</evidence>
<proteinExistence type="predicted"/>
<protein>
    <submittedName>
        <fullName evidence="1">Uncharacterized protein</fullName>
    </submittedName>
</protein>
<dbReference type="EMBL" id="JABFUB010000030">
    <property type="protein sequence ID" value="MCG6663739.1"/>
    <property type="molecule type" value="Genomic_DNA"/>
</dbReference>
<evidence type="ECO:0000313" key="4">
    <source>
        <dbReference type="Proteomes" id="UP000814353"/>
    </source>
</evidence>
<dbReference type="Proteomes" id="UP000518091">
    <property type="component" value="Unassembled WGS sequence"/>
</dbReference>
<gene>
    <name evidence="1" type="ORF">H1D44_19185</name>
    <name evidence="2" type="ORF">HOP48_19595</name>
</gene>
<keyword evidence="4" id="KW-1185">Reference proteome</keyword>
<dbReference type="RefSeq" id="WP_181516882.1">
    <property type="nucleotide sequence ID" value="NZ_JABFUB010000030.1"/>
</dbReference>
<evidence type="ECO:0000313" key="2">
    <source>
        <dbReference type="EMBL" id="MCG6663739.1"/>
    </source>
</evidence>
<name>A0A7V9W4P8_9GAMM</name>
<organism evidence="1 3">
    <name type="scientific">Billgrantia kenyensis</name>
    <dbReference type="NCBI Taxonomy" id="321266"/>
    <lineage>
        <taxon>Bacteria</taxon>
        <taxon>Pseudomonadati</taxon>
        <taxon>Pseudomonadota</taxon>
        <taxon>Gammaproteobacteria</taxon>
        <taxon>Oceanospirillales</taxon>
        <taxon>Halomonadaceae</taxon>
        <taxon>Billgrantia</taxon>
    </lineage>
</organism>
<dbReference type="EMBL" id="JACEFT010000040">
    <property type="protein sequence ID" value="MBA2781012.1"/>
    <property type="molecule type" value="Genomic_DNA"/>
</dbReference>
<reference evidence="1 3" key="2">
    <citation type="submission" date="2020-07" db="EMBL/GenBank/DDBJ databases">
        <title>Identification of Halomonas strains.</title>
        <authorList>
            <person name="Xiao Z."/>
            <person name="Shen J."/>
        </authorList>
    </citation>
    <scope>NUCLEOTIDE SEQUENCE [LARGE SCALE GENOMIC DNA]</scope>
    <source>
        <strain evidence="1 3">DSM 17331</strain>
    </source>
</reference>
<comment type="caution">
    <text evidence="1">The sequence shown here is derived from an EMBL/GenBank/DDBJ whole genome shotgun (WGS) entry which is preliminary data.</text>
</comment>
<sequence length="185" mass="22092">MRLPEFATHYYLSENGPFRSLSELSAGSEDPVFLNLLTRHQRDPNYRRRYGRNYIEVRSKVEARLRELFIARGGKPRRRHPFYLVLGESPWFRDLNANQNELKIPLSQLDHETTSLTYPDSFIALSRDDKPYYNQVFLLSEMSELVRRFGIPENDHAVPYERYWETEFELYIEVQLWDIPPGFKA</sequence>
<accession>A0A7V9W4P8</accession>
<reference evidence="2 4" key="1">
    <citation type="submission" date="2020-05" db="EMBL/GenBank/DDBJ databases">
        <title>Comparative genomic analysis of denitrifying bacteria from Halomonas genus.</title>
        <authorList>
            <person name="Wang L."/>
            <person name="Shao Z."/>
        </authorList>
    </citation>
    <scope>NUCLEOTIDE SEQUENCE [LARGE SCALE GENOMIC DNA]</scope>
    <source>
        <strain evidence="2 4">DSM 17331</strain>
    </source>
</reference>
<dbReference type="AlphaFoldDB" id="A0A7V9W4P8"/>
<dbReference type="Proteomes" id="UP000814353">
    <property type="component" value="Unassembled WGS sequence"/>
</dbReference>